<feature type="domain" description="FAD/NAD(P)-binding" evidence="6">
    <location>
        <begin position="8"/>
        <end position="297"/>
    </location>
</feature>
<sequence length="375" mass="40245">MTGQAEQNVVIVGGGFAGFQVAKLLSKKLDARRYNLILINSRSYAVALPASVRLVVDAESKLEETSFVKLDRIYANGNGETKVGVVTSIEAQPGVSGGAVVLATGERISYAALILATGSKWTGPSAIPENEDDVLPFVNAWRQKFAKANHVVIVGGGAVGIELAGEVKDLYPTKKVTIVHGGNQLINAAYGSSLRKGLEKRLHARGVQFMFNEYIDDIPEAGVVGVSTRSGKHISDADLVVSARGGRPNTDYVTSLGEDALNGHGFVKIKPTMQLLNHPSIFALGDIIDWAEQKQAAKLMWHVPVTVGNVVSFLNGATPTKTYTGATEMIVITNGKKGGMGYFGFFGGFTLGDWFAWLVKSRDFMVPHFRKDLGY</sequence>
<dbReference type="Pfam" id="PF07992">
    <property type="entry name" value="Pyr_redox_2"/>
    <property type="match status" value="1"/>
</dbReference>
<keyword evidence="8" id="KW-1185">Reference proteome</keyword>
<dbReference type="PRINTS" id="PR00411">
    <property type="entry name" value="PNDRDTASEI"/>
</dbReference>
<dbReference type="GO" id="GO:0005737">
    <property type="term" value="C:cytoplasm"/>
    <property type="evidence" value="ECO:0007669"/>
    <property type="project" value="TreeGrafter"/>
</dbReference>
<keyword evidence="5" id="KW-0472">Membrane</keyword>
<organism evidence="7 8">
    <name type="scientific">Suillus luteus UH-Slu-Lm8-n1</name>
    <dbReference type="NCBI Taxonomy" id="930992"/>
    <lineage>
        <taxon>Eukaryota</taxon>
        <taxon>Fungi</taxon>
        <taxon>Dikarya</taxon>
        <taxon>Basidiomycota</taxon>
        <taxon>Agaricomycotina</taxon>
        <taxon>Agaricomycetes</taxon>
        <taxon>Agaricomycetidae</taxon>
        <taxon>Boletales</taxon>
        <taxon>Suillineae</taxon>
        <taxon>Suillaceae</taxon>
        <taxon>Suillus</taxon>
    </lineage>
</organism>
<evidence type="ECO:0000256" key="5">
    <source>
        <dbReference type="SAM" id="Phobius"/>
    </source>
</evidence>
<evidence type="ECO:0000313" key="7">
    <source>
        <dbReference type="EMBL" id="KIK49436.1"/>
    </source>
</evidence>
<dbReference type="AlphaFoldDB" id="A0A0D0B5X6"/>
<dbReference type="GO" id="GO:0050660">
    <property type="term" value="F:flavin adenine dinucleotide binding"/>
    <property type="evidence" value="ECO:0007669"/>
    <property type="project" value="TreeGrafter"/>
</dbReference>
<keyword evidence="3" id="KW-0274">FAD</keyword>
<protein>
    <recommendedName>
        <fullName evidence="6">FAD/NAD(P)-binding domain-containing protein</fullName>
    </recommendedName>
</protein>
<name>A0A0D0B5X6_9AGAM</name>
<gene>
    <name evidence="7" type="ORF">CY34DRAFT_796839</name>
</gene>
<dbReference type="STRING" id="930992.A0A0D0B5X6"/>
<dbReference type="InterPro" id="IPR023753">
    <property type="entry name" value="FAD/NAD-binding_dom"/>
</dbReference>
<dbReference type="GO" id="GO:0004174">
    <property type="term" value="F:electron-transferring-flavoprotein dehydrogenase activity"/>
    <property type="evidence" value="ECO:0007669"/>
    <property type="project" value="TreeGrafter"/>
</dbReference>
<keyword evidence="4" id="KW-0560">Oxidoreductase</keyword>
<dbReference type="PANTHER" id="PTHR43735:SF3">
    <property type="entry name" value="FERROPTOSIS SUPPRESSOR PROTEIN 1"/>
    <property type="match status" value="1"/>
</dbReference>
<evidence type="ECO:0000256" key="3">
    <source>
        <dbReference type="ARBA" id="ARBA00022827"/>
    </source>
</evidence>
<keyword evidence="2" id="KW-0285">Flavoprotein</keyword>
<keyword evidence="5" id="KW-1133">Transmembrane helix</keyword>
<dbReference type="PANTHER" id="PTHR43735">
    <property type="entry name" value="APOPTOSIS-INDUCING FACTOR 1"/>
    <property type="match status" value="1"/>
</dbReference>
<comment type="similarity">
    <text evidence="1">Belongs to the FAD-dependent oxidoreductase family.</text>
</comment>
<evidence type="ECO:0000313" key="8">
    <source>
        <dbReference type="Proteomes" id="UP000054485"/>
    </source>
</evidence>
<dbReference type="Proteomes" id="UP000054485">
    <property type="component" value="Unassembled WGS sequence"/>
</dbReference>
<evidence type="ECO:0000256" key="1">
    <source>
        <dbReference type="ARBA" id="ARBA00006442"/>
    </source>
</evidence>
<feature type="transmembrane region" description="Helical" evidence="5">
    <location>
        <begin position="339"/>
        <end position="359"/>
    </location>
</feature>
<evidence type="ECO:0000259" key="6">
    <source>
        <dbReference type="Pfam" id="PF07992"/>
    </source>
</evidence>
<dbReference type="InterPro" id="IPR036188">
    <property type="entry name" value="FAD/NAD-bd_sf"/>
</dbReference>
<dbReference type="PRINTS" id="PR00368">
    <property type="entry name" value="FADPNR"/>
</dbReference>
<dbReference type="InParanoid" id="A0A0D0B5X6"/>
<evidence type="ECO:0000256" key="4">
    <source>
        <dbReference type="ARBA" id="ARBA00023002"/>
    </source>
</evidence>
<dbReference type="Gene3D" id="3.50.50.100">
    <property type="match status" value="1"/>
</dbReference>
<evidence type="ECO:0000256" key="2">
    <source>
        <dbReference type="ARBA" id="ARBA00022630"/>
    </source>
</evidence>
<dbReference type="HOGENOM" id="CLU_019845_2_0_1"/>
<keyword evidence="5" id="KW-0812">Transmembrane</keyword>
<reference evidence="8" key="2">
    <citation type="submission" date="2015-01" db="EMBL/GenBank/DDBJ databases">
        <title>Evolutionary Origins and Diversification of the Mycorrhizal Mutualists.</title>
        <authorList>
            <consortium name="DOE Joint Genome Institute"/>
            <consortium name="Mycorrhizal Genomics Consortium"/>
            <person name="Kohler A."/>
            <person name="Kuo A."/>
            <person name="Nagy L.G."/>
            <person name="Floudas D."/>
            <person name="Copeland A."/>
            <person name="Barry K.W."/>
            <person name="Cichocki N."/>
            <person name="Veneault-Fourrey C."/>
            <person name="LaButti K."/>
            <person name="Lindquist E.A."/>
            <person name="Lipzen A."/>
            <person name="Lundell T."/>
            <person name="Morin E."/>
            <person name="Murat C."/>
            <person name="Riley R."/>
            <person name="Ohm R."/>
            <person name="Sun H."/>
            <person name="Tunlid A."/>
            <person name="Henrissat B."/>
            <person name="Grigoriev I.V."/>
            <person name="Hibbett D.S."/>
            <person name="Martin F."/>
        </authorList>
    </citation>
    <scope>NUCLEOTIDE SEQUENCE [LARGE SCALE GENOMIC DNA]</scope>
    <source>
        <strain evidence="8">UH-Slu-Lm8-n1</strain>
    </source>
</reference>
<proteinExistence type="inferred from homology"/>
<accession>A0A0D0B5X6</accession>
<dbReference type="OrthoDB" id="202203at2759"/>
<dbReference type="SUPFAM" id="SSF51905">
    <property type="entry name" value="FAD/NAD(P)-binding domain"/>
    <property type="match status" value="1"/>
</dbReference>
<dbReference type="EMBL" id="KN835132">
    <property type="protein sequence ID" value="KIK49436.1"/>
    <property type="molecule type" value="Genomic_DNA"/>
</dbReference>
<reference evidence="7 8" key="1">
    <citation type="submission" date="2014-04" db="EMBL/GenBank/DDBJ databases">
        <authorList>
            <consortium name="DOE Joint Genome Institute"/>
            <person name="Kuo A."/>
            <person name="Ruytinx J."/>
            <person name="Rineau F."/>
            <person name="Colpaert J."/>
            <person name="Kohler A."/>
            <person name="Nagy L.G."/>
            <person name="Floudas D."/>
            <person name="Copeland A."/>
            <person name="Barry K.W."/>
            <person name="Cichocki N."/>
            <person name="Veneault-Fourrey C."/>
            <person name="LaButti K."/>
            <person name="Lindquist E.A."/>
            <person name="Lipzen A."/>
            <person name="Lundell T."/>
            <person name="Morin E."/>
            <person name="Murat C."/>
            <person name="Sun H."/>
            <person name="Tunlid A."/>
            <person name="Henrissat B."/>
            <person name="Grigoriev I.V."/>
            <person name="Hibbett D.S."/>
            <person name="Martin F."/>
            <person name="Nordberg H.P."/>
            <person name="Cantor M.N."/>
            <person name="Hua S.X."/>
        </authorList>
    </citation>
    <scope>NUCLEOTIDE SEQUENCE [LARGE SCALE GENOMIC DNA]</scope>
    <source>
        <strain evidence="7 8">UH-Slu-Lm8-n1</strain>
    </source>
</reference>